<organism evidence="6 7">
    <name type="scientific">Thetidibacter halocola</name>
    <dbReference type="NCBI Taxonomy" id="2827239"/>
    <lineage>
        <taxon>Bacteria</taxon>
        <taxon>Pseudomonadati</taxon>
        <taxon>Pseudomonadota</taxon>
        <taxon>Alphaproteobacteria</taxon>
        <taxon>Rhodobacterales</taxon>
        <taxon>Roseobacteraceae</taxon>
        <taxon>Thetidibacter</taxon>
    </lineage>
</organism>
<dbReference type="EMBL" id="JAGTUU010000006">
    <property type="protein sequence ID" value="MBS0125379.1"/>
    <property type="molecule type" value="Genomic_DNA"/>
</dbReference>
<dbReference type="PROSITE" id="PS51000">
    <property type="entry name" value="HTH_DEOR_2"/>
    <property type="match status" value="1"/>
</dbReference>
<dbReference type="InterPro" id="IPR037171">
    <property type="entry name" value="NagB/RpiA_transferase-like"/>
</dbReference>
<dbReference type="AlphaFoldDB" id="A0A8J7WHZ2"/>
<dbReference type="InterPro" id="IPR050313">
    <property type="entry name" value="Carb_Metab_HTH_regulators"/>
</dbReference>
<dbReference type="GO" id="GO:0003677">
    <property type="term" value="F:DNA binding"/>
    <property type="evidence" value="ECO:0007669"/>
    <property type="project" value="UniProtKB-KW"/>
</dbReference>
<evidence type="ECO:0000313" key="7">
    <source>
        <dbReference type="Proteomes" id="UP000681356"/>
    </source>
</evidence>
<accession>A0A8J7WHZ2</accession>
<dbReference type="GO" id="GO:0003700">
    <property type="term" value="F:DNA-binding transcription factor activity"/>
    <property type="evidence" value="ECO:0007669"/>
    <property type="project" value="InterPro"/>
</dbReference>
<keyword evidence="1" id="KW-0678">Repressor</keyword>
<evidence type="ECO:0000256" key="1">
    <source>
        <dbReference type="ARBA" id="ARBA00022491"/>
    </source>
</evidence>
<feature type="domain" description="HTH deoR-type" evidence="5">
    <location>
        <begin position="8"/>
        <end position="63"/>
    </location>
</feature>
<dbReference type="PROSITE" id="PS00894">
    <property type="entry name" value="HTH_DEOR_1"/>
    <property type="match status" value="1"/>
</dbReference>
<dbReference type="Pfam" id="PF08220">
    <property type="entry name" value="HTH_DeoR"/>
    <property type="match status" value="1"/>
</dbReference>
<evidence type="ECO:0000256" key="2">
    <source>
        <dbReference type="ARBA" id="ARBA00023015"/>
    </source>
</evidence>
<dbReference type="SUPFAM" id="SSF100950">
    <property type="entry name" value="NagB/RpiA/CoA transferase-like"/>
    <property type="match status" value="1"/>
</dbReference>
<dbReference type="PANTHER" id="PTHR30363:SF4">
    <property type="entry name" value="GLYCEROL-3-PHOSPHATE REGULON REPRESSOR"/>
    <property type="match status" value="1"/>
</dbReference>
<keyword evidence="4" id="KW-0804">Transcription</keyword>
<comment type="caution">
    <text evidence="6">The sequence shown here is derived from an EMBL/GenBank/DDBJ whole genome shotgun (WGS) entry which is preliminary data.</text>
</comment>
<dbReference type="InterPro" id="IPR001034">
    <property type="entry name" value="DeoR_HTH"/>
</dbReference>
<dbReference type="InterPro" id="IPR018356">
    <property type="entry name" value="Tscrpt_reg_HTH_DeoR_CS"/>
</dbReference>
<name>A0A8J7WHZ2_9RHOB</name>
<keyword evidence="3" id="KW-0238">DNA-binding</keyword>
<dbReference type="InterPro" id="IPR036390">
    <property type="entry name" value="WH_DNA-bd_sf"/>
</dbReference>
<dbReference type="SUPFAM" id="SSF46785">
    <property type="entry name" value="Winged helix' DNA-binding domain"/>
    <property type="match status" value="1"/>
</dbReference>
<protein>
    <submittedName>
        <fullName evidence="6">DeoR/GlpR transcriptional regulator</fullName>
    </submittedName>
</protein>
<reference evidence="6" key="1">
    <citation type="submission" date="2021-04" db="EMBL/GenBank/DDBJ databases">
        <authorList>
            <person name="Yoon J."/>
        </authorList>
    </citation>
    <scope>NUCLEOTIDE SEQUENCE</scope>
    <source>
        <strain evidence="6">KMU-90</strain>
    </source>
</reference>
<dbReference type="Pfam" id="PF00455">
    <property type="entry name" value="DeoRC"/>
    <property type="match status" value="1"/>
</dbReference>
<gene>
    <name evidence="6" type="ORF">KB874_14910</name>
</gene>
<keyword evidence="2" id="KW-0805">Transcription regulation</keyword>
<keyword evidence="7" id="KW-1185">Reference proteome</keyword>
<evidence type="ECO:0000256" key="3">
    <source>
        <dbReference type="ARBA" id="ARBA00023125"/>
    </source>
</evidence>
<evidence type="ECO:0000256" key="4">
    <source>
        <dbReference type="ARBA" id="ARBA00023163"/>
    </source>
</evidence>
<dbReference type="InterPro" id="IPR014036">
    <property type="entry name" value="DeoR-like_C"/>
</dbReference>
<dbReference type="PRINTS" id="PR00037">
    <property type="entry name" value="HTHLACR"/>
</dbReference>
<proteinExistence type="predicted"/>
<dbReference type="SMART" id="SM00420">
    <property type="entry name" value="HTH_DEOR"/>
    <property type="match status" value="1"/>
</dbReference>
<dbReference type="Gene3D" id="3.40.50.1360">
    <property type="match status" value="1"/>
</dbReference>
<evidence type="ECO:0000313" key="6">
    <source>
        <dbReference type="EMBL" id="MBS0125379.1"/>
    </source>
</evidence>
<dbReference type="InterPro" id="IPR036388">
    <property type="entry name" value="WH-like_DNA-bd_sf"/>
</dbReference>
<dbReference type="Gene3D" id="1.10.10.10">
    <property type="entry name" value="Winged helix-like DNA-binding domain superfamily/Winged helix DNA-binding domain"/>
    <property type="match status" value="1"/>
</dbReference>
<sequence>MTEVPDLSEIRRRKIAEIVEQRGAVAVRELCDELGRSEATIRRDLRELGRQGIVSRTHGGVMAKTSAASDLPNDERKLIGWAEKQRIAQAAMDRLNGQEVVFLDAGTTALAVAELAGQKPGCRYVTTCLGVAKRLKAQGIRDFYVIGGSYLPVNDSFVGSLAIAGLRSLTFDVSFFCCSAVNVARECIEIGDEMYALIQREALASSRQRLVIADHRKFETYAFTRTAGFDEIDGLITNAELAADVVGQLRGTGLEVVTA</sequence>
<dbReference type="PANTHER" id="PTHR30363">
    <property type="entry name" value="HTH-TYPE TRANSCRIPTIONAL REGULATOR SRLR-RELATED"/>
    <property type="match status" value="1"/>
</dbReference>
<dbReference type="SMART" id="SM01134">
    <property type="entry name" value="DeoRC"/>
    <property type="match status" value="1"/>
</dbReference>
<evidence type="ECO:0000259" key="5">
    <source>
        <dbReference type="PROSITE" id="PS51000"/>
    </source>
</evidence>
<dbReference type="Proteomes" id="UP000681356">
    <property type="component" value="Unassembled WGS sequence"/>
</dbReference>